<dbReference type="RefSeq" id="WP_008485243.1">
    <property type="nucleotide sequence ID" value="NZ_AMRI01000017.1"/>
</dbReference>
<dbReference type="OrthoDB" id="9797358at2"/>
<dbReference type="Pfam" id="PF04386">
    <property type="entry name" value="SspB"/>
    <property type="match status" value="1"/>
</dbReference>
<keyword evidence="3" id="KW-1185">Reference proteome</keyword>
<dbReference type="STRING" id="745411.B3C1_12559"/>
<feature type="region of interest" description="Disordered" evidence="1">
    <location>
        <begin position="118"/>
        <end position="146"/>
    </location>
</feature>
<proteinExistence type="predicted"/>
<dbReference type="Gene3D" id="2.30.30.220">
    <property type="entry name" value="SspB-like"/>
    <property type="match status" value="1"/>
</dbReference>
<gene>
    <name evidence="2" type="ORF">B3C1_12559</name>
</gene>
<dbReference type="NCBIfam" id="NF008763">
    <property type="entry name" value="PRK11798.1-2"/>
    <property type="match status" value="1"/>
</dbReference>
<dbReference type="NCBIfam" id="NF008769">
    <property type="entry name" value="PRK11798.2-5"/>
    <property type="match status" value="1"/>
</dbReference>
<dbReference type="GO" id="GO:0005840">
    <property type="term" value="C:ribosome"/>
    <property type="evidence" value="ECO:0007669"/>
    <property type="project" value="TreeGrafter"/>
</dbReference>
<dbReference type="InterPro" id="IPR036760">
    <property type="entry name" value="SspB-like_sf"/>
</dbReference>
<name>K2IMQ6_9GAMM</name>
<dbReference type="GO" id="GO:0005829">
    <property type="term" value="C:cytosol"/>
    <property type="evidence" value="ECO:0007669"/>
    <property type="project" value="TreeGrafter"/>
</dbReference>
<dbReference type="GO" id="GO:0045732">
    <property type="term" value="P:positive regulation of protein catabolic process"/>
    <property type="evidence" value="ECO:0007669"/>
    <property type="project" value="TreeGrafter"/>
</dbReference>
<keyword evidence="2" id="KW-0378">Hydrolase</keyword>
<evidence type="ECO:0000313" key="3">
    <source>
        <dbReference type="Proteomes" id="UP000006755"/>
    </source>
</evidence>
<dbReference type="AlphaFoldDB" id="K2IMQ6"/>
<keyword evidence="2" id="KW-0645">Protease</keyword>
<organism evidence="2 3">
    <name type="scientific">Gallaecimonas xiamenensis 3-C-1</name>
    <dbReference type="NCBI Taxonomy" id="745411"/>
    <lineage>
        <taxon>Bacteria</taxon>
        <taxon>Pseudomonadati</taxon>
        <taxon>Pseudomonadota</taxon>
        <taxon>Gammaproteobacteria</taxon>
        <taxon>Enterobacterales</taxon>
        <taxon>Gallaecimonadaceae</taxon>
        <taxon>Gallaecimonas</taxon>
    </lineage>
</organism>
<reference evidence="2 3" key="1">
    <citation type="journal article" date="2012" name="J. Bacteriol.">
        <title>Genome Sequence of Gallaecimonas xiamenensis Type Strain 3-C-1.</title>
        <authorList>
            <person name="Lai Q."/>
            <person name="Wang L."/>
            <person name="Wang W."/>
            <person name="Shao Z."/>
        </authorList>
    </citation>
    <scope>NUCLEOTIDE SEQUENCE [LARGE SCALE GENOMIC DNA]</scope>
    <source>
        <strain evidence="2 3">3-C-1</strain>
    </source>
</reference>
<evidence type="ECO:0000313" key="2">
    <source>
        <dbReference type="EMBL" id="EKE71466.1"/>
    </source>
</evidence>
<dbReference type="PANTHER" id="PTHR37486:SF1">
    <property type="entry name" value="STRINGENT STARVATION PROTEIN B"/>
    <property type="match status" value="1"/>
</dbReference>
<dbReference type="GO" id="GO:0006508">
    <property type="term" value="P:proteolysis"/>
    <property type="evidence" value="ECO:0007669"/>
    <property type="project" value="UniProtKB-KW"/>
</dbReference>
<dbReference type="InterPro" id="IPR007481">
    <property type="entry name" value="SspB"/>
</dbReference>
<dbReference type="PANTHER" id="PTHR37486">
    <property type="entry name" value="STRINGENT STARVATION PROTEIN B"/>
    <property type="match status" value="1"/>
</dbReference>
<dbReference type="PIRSF" id="PIRSF005276">
    <property type="entry name" value="SspB"/>
    <property type="match status" value="1"/>
</dbReference>
<dbReference type="EMBL" id="AMRI01000017">
    <property type="protein sequence ID" value="EKE71466.1"/>
    <property type="molecule type" value="Genomic_DNA"/>
</dbReference>
<accession>K2IMQ6</accession>
<dbReference type="SUPFAM" id="SSF101738">
    <property type="entry name" value="SspB-like"/>
    <property type="match status" value="1"/>
</dbReference>
<sequence length="146" mass="16006">MAPERLLKPCRPHLLRAYYEWLLENDLTPHLVVDATQDGVEVPLEHVRDGQIVLNVGPSAVGQLSLGNNDIVFSARFGGVPRRVVVPLAAALAIYARENGTGTVFEDEPYYEALREGKVALEGDNPDDDPEPPKPGKKAPFLKVVK</sequence>
<protein>
    <submittedName>
        <fullName evidence="2">ClpXP protease specificity-enhancing factor</fullName>
    </submittedName>
</protein>
<dbReference type="Proteomes" id="UP000006755">
    <property type="component" value="Unassembled WGS sequence"/>
</dbReference>
<dbReference type="eggNOG" id="COG2969">
    <property type="taxonomic scope" value="Bacteria"/>
</dbReference>
<comment type="caution">
    <text evidence="2">The sequence shown here is derived from an EMBL/GenBank/DDBJ whole genome shotgun (WGS) entry which is preliminary data.</text>
</comment>
<dbReference type="GO" id="GO:0008233">
    <property type="term" value="F:peptidase activity"/>
    <property type="evidence" value="ECO:0007669"/>
    <property type="project" value="UniProtKB-KW"/>
</dbReference>
<evidence type="ECO:0000256" key="1">
    <source>
        <dbReference type="SAM" id="MobiDB-lite"/>
    </source>
</evidence>